<feature type="transmembrane region" description="Helical" evidence="9">
    <location>
        <begin position="137"/>
        <end position="159"/>
    </location>
</feature>
<keyword evidence="4 9" id="KW-0997">Cell inner membrane</keyword>
<dbReference type="PANTHER" id="PTHR35011">
    <property type="entry name" value="2,3-DIKETO-L-GULONATE TRAP TRANSPORTER SMALL PERMEASE PROTEIN YIAM"/>
    <property type="match status" value="1"/>
</dbReference>
<evidence type="ECO:0000256" key="9">
    <source>
        <dbReference type="RuleBase" id="RU369079"/>
    </source>
</evidence>
<keyword evidence="3" id="KW-1003">Cell membrane</keyword>
<evidence type="ECO:0000256" key="5">
    <source>
        <dbReference type="ARBA" id="ARBA00022692"/>
    </source>
</evidence>
<dbReference type="Pfam" id="PF04290">
    <property type="entry name" value="DctQ"/>
    <property type="match status" value="1"/>
</dbReference>
<dbReference type="EMBL" id="QJTE01000002">
    <property type="protein sequence ID" value="PYE84903.1"/>
    <property type="molecule type" value="Genomic_DNA"/>
</dbReference>
<comment type="subunit">
    <text evidence="9">The complex comprises the extracytoplasmic solute receptor protein and the two transmembrane proteins.</text>
</comment>
<evidence type="ECO:0000256" key="7">
    <source>
        <dbReference type="ARBA" id="ARBA00023136"/>
    </source>
</evidence>
<dbReference type="GO" id="GO:0022857">
    <property type="term" value="F:transmembrane transporter activity"/>
    <property type="evidence" value="ECO:0007669"/>
    <property type="project" value="UniProtKB-UniRule"/>
</dbReference>
<reference evidence="11 12" key="1">
    <citation type="submission" date="2018-06" db="EMBL/GenBank/DDBJ databases">
        <title>Genomic Encyclopedia of Type Strains, Phase III (KMG-III): the genomes of soil and plant-associated and newly described type strains.</title>
        <authorList>
            <person name="Whitman W."/>
        </authorList>
    </citation>
    <scope>NUCLEOTIDE SEQUENCE [LARGE SCALE GENOMIC DNA]</scope>
    <source>
        <strain evidence="11 12">CECT 9025</strain>
    </source>
</reference>
<dbReference type="Proteomes" id="UP000248311">
    <property type="component" value="Unassembled WGS sequence"/>
</dbReference>
<feature type="transmembrane region" description="Helical" evidence="9">
    <location>
        <begin position="20"/>
        <end position="47"/>
    </location>
</feature>
<dbReference type="GO" id="GO:0005886">
    <property type="term" value="C:plasma membrane"/>
    <property type="evidence" value="ECO:0007669"/>
    <property type="project" value="UniProtKB-SubCell"/>
</dbReference>
<dbReference type="InterPro" id="IPR007387">
    <property type="entry name" value="TRAP_DctQ"/>
</dbReference>
<evidence type="ECO:0000256" key="6">
    <source>
        <dbReference type="ARBA" id="ARBA00022989"/>
    </source>
</evidence>
<keyword evidence="6 9" id="KW-1133">Transmembrane helix</keyword>
<organism evidence="11 12">
    <name type="scientific">Pseudoroseicyclus aestuarii</name>
    <dbReference type="NCBI Taxonomy" id="1795041"/>
    <lineage>
        <taxon>Bacteria</taxon>
        <taxon>Pseudomonadati</taxon>
        <taxon>Pseudomonadota</taxon>
        <taxon>Alphaproteobacteria</taxon>
        <taxon>Rhodobacterales</taxon>
        <taxon>Paracoccaceae</taxon>
        <taxon>Pseudoroseicyclus</taxon>
    </lineage>
</organism>
<keyword evidence="12" id="KW-1185">Reference proteome</keyword>
<accession>A0A318ST73</accession>
<evidence type="ECO:0000313" key="12">
    <source>
        <dbReference type="Proteomes" id="UP000248311"/>
    </source>
</evidence>
<sequence length="172" mass="18571">MRLFRSDGPMAPVLRFCDRLALATEWIAAALLGAIIAVNTASVIARYAFSAPIGWSEEFMRYAIVWAVYIVAGASFRRGEQMVIDLIDLVPSKGFRLAASVVSLVATLTLAAVVVVLGLPFLLDTGQVSPSMRIPMWIPYASVVVGYAMIALQAIATFVQPPPSRIEEVTTP</sequence>
<comment type="subcellular location">
    <subcellularLocation>
        <location evidence="1 9">Cell inner membrane</location>
        <topology evidence="1 9">Multi-pass membrane protein</topology>
    </subcellularLocation>
</comment>
<comment type="caution">
    <text evidence="11">The sequence shown here is derived from an EMBL/GenBank/DDBJ whole genome shotgun (WGS) entry which is preliminary data.</text>
</comment>
<evidence type="ECO:0000256" key="1">
    <source>
        <dbReference type="ARBA" id="ARBA00004429"/>
    </source>
</evidence>
<dbReference type="InterPro" id="IPR055348">
    <property type="entry name" value="DctQ"/>
</dbReference>
<feature type="transmembrane region" description="Helical" evidence="9">
    <location>
        <begin position="97"/>
        <end position="117"/>
    </location>
</feature>
<evidence type="ECO:0000256" key="3">
    <source>
        <dbReference type="ARBA" id="ARBA00022475"/>
    </source>
</evidence>
<protein>
    <recommendedName>
        <fullName evidence="9">TRAP transporter small permease protein</fullName>
    </recommendedName>
</protein>
<feature type="transmembrane region" description="Helical" evidence="9">
    <location>
        <begin position="59"/>
        <end position="76"/>
    </location>
</feature>
<comment type="function">
    <text evidence="9">Part of the tripartite ATP-independent periplasmic (TRAP) transport system.</text>
</comment>
<feature type="domain" description="Tripartite ATP-independent periplasmic transporters DctQ component" evidence="10">
    <location>
        <begin position="35"/>
        <end position="160"/>
    </location>
</feature>
<comment type="similarity">
    <text evidence="8 9">Belongs to the TRAP transporter small permease family.</text>
</comment>
<name>A0A318ST73_9RHOB</name>
<proteinExistence type="inferred from homology"/>
<keyword evidence="5 9" id="KW-0812">Transmembrane</keyword>
<evidence type="ECO:0000256" key="2">
    <source>
        <dbReference type="ARBA" id="ARBA00022448"/>
    </source>
</evidence>
<keyword evidence="2 9" id="KW-0813">Transport</keyword>
<dbReference type="AlphaFoldDB" id="A0A318ST73"/>
<evidence type="ECO:0000256" key="4">
    <source>
        <dbReference type="ARBA" id="ARBA00022519"/>
    </source>
</evidence>
<dbReference type="RefSeq" id="WP_181418595.1">
    <property type="nucleotide sequence ID" value="NZ_QJTE01000002.1"/>
</dbReference>
<gene>
    <name evidence="11" type="ORF">DFP88_102707</name>
</gene>
<keyword evidence="7 9" id="KW-0472">Membrane</keyword>
<evidence type="ECO:0000256" key="8">
    <source>
        <dbReference type="ARBA" id="ARBA00038436"/>
    </source>
</evidence>
<evidence type="ECO:0000313" key="11">
    <source>
        <dbReference type="EMBL" id="PYE84903.1"/>
    </source>
</evidence>
<evidence type="ECO:0000259" key="10">
    <source>
        <dbReference type="Pfam" id="PF04290"/>
    </source>
</evidence>